<name>A0A087B465_9BIFI</name>
<dbReference type="InterPro" id="IPR000836">
    <property type="entry name" value="PRTase_dom"/>
</dbReference>
<evidence type="ECO:0000313" key="4">
    <source>
        <dbReference type="Proteomes" id="UP000029067"/>
    </source>
</evidence>
<keyword evidence="4" id="KW-1185">Reference proteome</keyword>
<evidence type="ECO:0000313" key="3">
    <source>
        <dbReference type="EMBL" id="KFI65815.1"/>
    </source>
</evidence>
<accession>A0A087B465</accession>
<dbReference type="STRING" id="1688.BCUN_0310"/>
<dbReference type="PANTHER" id="PTHR47505">
    <property type="entry name" value="DNA UTILIZATION PROTEIN YHGH"/>
    <property type="match status" value="1"/>
</dbReference>
<dbReference type="eggNOG" id="COG1040">
    <property type="taxonomic scope" value="Bacteria"/>
</dbReference>
<dbReference type="AlphaFoldDB" id="A0A087B465"/>
<dbReference type="InterPro" id="IPR029057">
    <property type="entry name" value="PRTase-like"/>
</dbReference>
<dbReference type="InterPro" id="IPR051910">
    <property type="entry name" value="ComF/GntX_DNA_util-trans"/>
</dbReference>
<dbReference type="GO" id="GO:0016740">
    <property type="term" value="F:transferase activity"/>
    <property type="evidence" value="ECO:0007669"/>
    <property type="project" value="UniProtKB-KW"/>
</dbReference>
<dbReference type="Pfam" id="PF00156">
    <property type="entry name" value="Pribosyltran"/>
    <property type="match status" value="1"/>
</dbReference>
<dbReference type="PANTHER" id="PTHR47505:SF1">
    <property type="entry name" value="DNA UTILIZATION PROTEIN YHGH"/>
    <property type="match status" value="1"/>
</dbReference>
<gene>
    <name evidence="3" type="ORF">BCUN_0310</name>
</gene>
<sequence>MTFRDACRELACAVRDLCFPRGCAACDMPDEVLCARCRGLLANPQFFALPDSVLGWGMACGRYGGALRRAILGWKDHGDVECDIPFAEALGQAVDALVRSGCLERDRAYTVVPVPSSPRSVRRRGRRQCVPLAIAVADRLADYGVAAEAVDLLRIRGIRLKSVQVTTAAQRHHRVAGHVQVDEEALRSLKGHVILIDDIVTSGATMRTCTALLDAHGASVWTAMALVHTPPRGAVHQGHCDTFTADVSSAA</sequence>
<feature type="domain" description="Phosphoribosyltransferase" evidence="2">
    <location>
        <begin position="127"/>
        <end position="236"/>
    </location>
</feature>
<evidence type="ECO:0000259" key="2">
    <source>
        <dbReference type="Pfam" id="PF00156"/>
    </source>
</evidence>
<reference evidence="3 4" key="1">
    <citation type="submission" date="2014-03" db="EMBL/GenBank/DDBJ databases">
        <title>Genomics of Bifidobacteria.</title>
        <authorList>
            <person name="Ventura M."/>
            <person name="Milani C."/>
            <person name="Lugli G.A."/>
        </authorList>
    </citation>
    <scope>NUCLEOTIDE SEQUENCE [LARGE SCALE GENOMIC DNA]</scope>
    <source>
        <strain evidence="3 4">LMG 10738</strain>
    </source>
</reference>
<dbReference type="SUPFAM" id="SSF53271">
    <property type="entry name" value="PRTase-like"/>
    <property type="match status" value="1"/>
</dbReference>
<evidence type="ECO:0000256" key="1">
    <source>
        <dbReference type="ARBA" id="ARBA00008007"/>
    </source>
</evidence>
<comment type="similarity">
    <text evidence="1">Belongs to the ComF/GntX family.</text>
</comment>
<comment type="caution">
    <text evidence="3">The sequence shown here is derived from an EMBL/GenBank/DDBJ whole genome shotgun (WGS) entry which is preliminary data.</text>
</comment>
<proteinExistence type="inferred from homology"/>
<dbReference type="Proteomes" id="UP000029067">
    <property type="component" value="Unassembled WGS sequence"/>
</dbReference>
<organism evidence="3 4">
    <name type="scientific">Bifidobacterium cuniculi</name>
    <dbReference type="NCBI Taxonomy" id="1688"/>
    <lineage>
        <taxon>Bacteria</taxon>
        <taxon>Bacillati</taxon>
        <taxon>Actinomycetota</taxon>
        <taxon>Actinomycetes</taxon>
        <taxon>Bifidobacteriales</taxon>
        <taxon>Bifidobacteriaceae</taxon>
        <taxon>Bifidobacterium</taxon>
    </lineage>
</organism>
<dbReference type="CDD" id="cd06223">
    <property type="entry name" value="PRTases_typeI"/>
    <property type="match status" value="1"/>
</dbReference>
<keyword evidence="3" id="KW-0808">Transferase</keyword>
<dbReference type="Gene3D" id="3.40.50.2020">
    <property type="match status" value="1"/>
</dbReference>
<dbReference type="EMBL" id="JGYV01000001">
    <property type="protein sequence ID" value="KFI65815.1"/>
    <property type="molecule type" value="Genomic_DNA"/>
</dbReference>
<protein>
    <submittedName>
        <fullName evidence="3">Amidophosphoribosyl transferase-like protein</fullName>
    </submittedName>
</protein>